<proteinExistence type="predicted"/>
<keyword evidence="3 5" id="KW-1133">Transmembrane helix</keyword>
<evidence type="ECO:0000259" key="6">
    <source>
        <dbReference type="Pfam" id="PF01061"/>
    </source>
</evidence>
<evidence type="ECO:0000256" key="1">
    <source>
        <dbReference type="ARBA" id="ARBA00004141"/>
    </source>
</evidence>
<reference evidence="7" key="2">
    <citation type="journal article" date="2014" name="ISME J.">
        <title>Microbial stratification in low pH oxic and suboxic macroscopic growths along an acid mine drainage.</title>
        <authorList>
            <person name="Mendez-Garcia C."/>
            <person name="Mesa V."/>
            <person name="Sprenger R.R."/>
            <person name="Richter M."/>
            <person name="Diez M.S."/>
            <person name="Solano J."/>
            <person name="Bargiela R."/>
            <person name="Golyshina O.V."/>
            <person name="Manteca A."/>
            <person name="Ramos J.L."/>
            <person name="Gallego J.R."/>
            <person name="Llorente I."/>
            <person name="Martins Dos Santos V.A."/>
            <person name="Jensen O.N."/>
            <person name="Pelaez A.I."/>
            <person name="Sanchez J."/>
            <person name="Ferrer M."/>
        </authorList>
    </citation>
    <scope>NUCLEOTIDE SEQUENCE</scope>
</reference>
<organism evidence="7">
    <name type="scientific">mine drainage metagenome</name>
    <dbReference type="NCBI Taxonomy" id="410659"/>
    <lineage>
        <taxon>unclassified sequences</taxon>
        <taxon>metagenomes</taxon>
        <taxon>ecological metagenomes</taxon>
    </lineage>
</organism>
<protein>
    <submittedName>
        <fullName evidence="7">ABC transporter, permease protein</fullName>
    </submittedName>
</protein>
<evidence type="ECO:0000256" key="3">
    <source>
        <dbReference type="ARBA" id="ARBA00022989"/>
    </source>
</evidence>
<dbReference type="Pfam" id="PF01061">
    <property type="entry name" value="ABC2_membrane"/>
    <property type="match status" value="1"/>
</dbReference>
<dbReference type="EMBL" id="AUZZ01006148">
    <property type="protein sequence ID" value="EQD47191.1"/>
    <property type="molecule type" value="Genomic_DNA"/>
</dbReference>
<feature type="transmembrane region" description="Helical" evidence="5">
    <location>
        <begin position="94"/>
        <end position="118"/>
    </location>
</feature>
<feature type="transmembrane region" description="Helical" evidence="5">
    <location>
        <begin position="48"/>
        <end position="74"/>
    </location>
</feature>
<keyword evidence="2 5" id="KW-0812">Transmembrane</keyword>
<comment type="caution">
    <text evidence="7">The sequence shown here is derived from an EMBL/GenBank/DDBJ whole genome shotgun (WGS) entry which is preliminary data.</text>
</comment>
<dbReference type="InterPro" id="IPR051328">
    <property type="entry name" value="T7SS_ABC-Transporter"/>
</dbReference>
<evidence type="ECO:0000256" key="4">
    <source>
        <dbReference type="ARBA" id="ARBA00023136"/>
    </source>
</evidence>
<dbReference type="GO" id="GO:0016020">
    <property type="term" value="C:membrane"/>
    <property type="evidence" value="ECO:0007669"/>
    <property type="project" value="UniProtKB-SubCell"/>
</dbReference>
<dbReference type="PANTHER" id="PTHR43077:SF10">
    <property type="entry name" value="TRANSPORT PERMEASE PROTEIN"/>
    <property type="match status" value="1"/>
</dbReference>
<feature type="non-terminal residue" evidence="7">
    <location>
        <position position="207"/>
    </location>
</feature>
<keyword evidence="4 5" id="KW-0472">Membrane</keyword>
<evidence type="ECO:0000256" key="5">
    <source>
        <dbReference type="SAM" id="Phobius"/>
    </source>
</evidence>
<dbReference type="InterPro" id="IPR013525">
    <property type="entry name" value="ABC2_TM"/>
</dbReference>
<name>T0ZG64_9ZZZZ</name>
<comment type="subcellular location">
    <subcellularLocation>
        <location evidence="1">Membrane</location>
        <topology evidence="1">Multi-pass membrane protein</topology>
    </subcellularLocation>
</comment>
<evidence type="ECO:0000256" key="2">
    <source>
        <dbReference type="ARBA" id="ARBA00022692"/>
    </source>
</evidence>
<reference evidence="7" key="1">
    <citation type="submission" date="2013-08" db="EMBL/GenBank/DDBJ databases">
        <authorList>
            <person name="Mendez C."/>
            <person name="Richter M."/>
            <person name="Ferrer M."/>
            <person name="Sanchez J."/>
        </authorList>
    </citation>
    <scope>NUCLEOTIDE SEQUENCE</scope>
</reference>
<dbReference type="GO" id="GO:0140359">
    <property type="term" value="F:ABC-type transporter activity"/>
    <property type="evidence" value="ECO:0007669"/>
    <property type="project" value="InterPro"/>
</dbReference>
<feature type="non-terminal residue" evidence="7">
    <location>
        <position position="1"/>
    </location>
</feature>
<feature type="transmembrane region" description="Helical" evidence="5">
    <location>
        <begin position="6"/>
        <end position="28"/>
    </location>
</feature>
<dbReference type="PANTHER" id="PTHR43077">
    <property type="entry name" value="TRANSPORT PERMEASE YVFS-RELATED"/>
    <property type="match status" value="1"/>
</dbReference>
<feature type="transmembrane region" description="Helical" evidence="5">
    <location>
        <begin position="186"/>
        <end position="206"/>
    </location>
</feature>
<evidence type="ECO:0000313" key="7">
    <source>
        <dbReference type="EMBL" id="EQD47191.1"/>
    </source>
</evidence>
<accession>T0ZG64</accession>
<feature type="domain" description="ABC-2 type transporter transmembrane" evidence="6">
    <location>
        <begin position="8"/>
        <end position="174"/>
    </location>
</feature>
<gene>
    <name evidence="7" type="ORF">B2A_08536</name>
</gene>
<sequence>DYYSYFSAGMVIFVVLFSSLFIGANVIFDKRLGYVKKLTVAPVPRSVILGASVAAGVFRCLLFGGLVFGIALLFHQIPGLSGLTVTARVSAVSVIEIFLAMALLAAAFTSLFITLGYVIEQIEAYFALVNLVNLPLLFSSTALAPATIMPGWLRYIANGNPITLSINVLRENLFPYVGYYTYAPEIYLGILALFAIAVVALCVRVTI</sequence>
<feature type="transmembrane region" description="Helical" evidence="5">
    <location>
        <begin position="125"/>
        <end position="148"/>
    </location>
</feature>
<dbReference type="AlphaFoldDB" id="T0ZG64"/>